<name>Q2LRG8_SYNAS</name>
<organism evidence="2 3">
    <name type="scientific">Syntrophus aciditrophicus (strain SB)</name>
    <dbReference type="NCBI Taxonomy" id="56780"/>
    <lineage>
        <taxon>Bacteria</taxon>
        <taxon>Pseudomonadati</taxon>
        <taxon>Thermodesulfobacteriota</taxon>
        <taxon>Syntrophia</taxon>
        <taxon>Syntrophales</taxon>
        <taxon>Syntrophaceae</taxon>
        <taxon>Syntrophus</taxon>
    </lineage>
</organism>
<dbReference type="EMBL" id="CP000252">
    <property type="protein sequence ID" value="ABC76676.1"/>
    <property type="molecule type" value="Genomic_DNA"/>
</dbReference>
<sequence>MVMTEAQKKRLAEAKAESDPQKRMIRMAVFISDNCDEGVKQKVCDYMESRIDLWLESNREEKG</sequence>
<gene>
    <name evidence="2" type="ORF">SYN_01754</name>
</gene>
<accession>Q2LRG8</accession>
<reference evidence="2 3" key="1">
    <citation type="journal article" date="2007" name="Proc. Natl. Acad. Sci. U.S.A.">
        <title>The genome of Syntrophus aciditrophicus: life at the thermodynamic limit of microbial growth.</title>
        <authorList>
            <person name="McInerney M.J."/>
            <person name="Rohlin L."/>
            <person name="Mouttaki H."/>
            <person name="Kim U."/>
            <person name="Krupp R.S."/>
            <person name="Rios-Hernandez L."/>
            <person name="Sieber J."/>
            <person name="Struchtemeyer C.G."/>
            <person name="Bhattacharyya A."/>
            <person name="Campbell J.W."/>
            <person name="Gunsalus R.P."/>
        </authorList>
    </citation>
    <scope>NUCLEOTIDE SEQUENCE [LARGE SCALE GENOMIC DNA]</scope>
    <source>
        <strain evidence="2 3">SB</strain>
    </source>
</reference>
<dbReference type="KEGG" id="sat:SYN_01754"/>
<dbReference type="STRING" id="56780.SYN_01754"/>
<dbReference type="HOGENOM" id="CLU_2884308_0_0_7"/>
<feature type="region of interest" description="Disordered" evidence="1">
    <location>
        <begin position="1"/>
        <end position="20"/>
    </location>
</feature>
<proteinExistence type="predicted"/>
<protein>
    <submittedName>
        <fullName evidence="2">Hypothetical cytosolic protein</fullName>
    </submittedName>
</protein>
<evidence type="ECO:0000313" key="2">
    <source>
        <dbReference type="EMBL" id="ABC76676.1"/>
    </source>
</evidence>
<keyword evidence="3" id="KW-1185">Reference proteome</keyword>
<evidence type="ECO:0000256" key="1">
    <source>
        <dbReference type="SAM" id="MobiDB-lite"/>
    </source>
</evidence>
<dbReference type="RefSeq" id="WP_011416708.1">
    <property type="nucleotide sequence ID" value="NC_007759.1"/>
</dbReference>
<evidence type="ECO:0000313" key="3">
    <source>
        <dbReference type="Proteomes" id="UP000001933"/>
    </source>
</evidence>
<dbReference type="Proteomes" id="UP000001933">
    <property type="component" value="Chromosome"/>
</dbReference>
<dbReference type="AlphaFoldDB" id="Q2LRG8"/>
<dbReference type="InParanoid" id="Q2LRG8"/>